<dbReference type="AlphaFoldDB" id="A0A085NJG2"/>
<evidence type="ECO:0000256" key="1">
    <source>
        <dbReference type="SAM" id="MobiDB-lite"/>
    </source>
</evidence>
<dbReference type="Proteomes" id="UP000030758">
    <property type="component" value="Unassembled WGS sequence"/>
</dbReference>
<name>A0A085NJG2_9BILA</name>
<organism evidence="2">
    <name type="scientific">Trichuris suis</name>
    <name type="common">pig whipworm</name>
    <dbReference type="NCBI Taxonomy" id="68888"/>
    <lineage>
        <taxon>Eukaryota</taxon>
        <taxon>Metazoa</taxon>
        <taxon>Ecdysozoa</taxon>
        <taxon>Nematoda</taxon>
        <taxon>Enoplea</taxon>
        <taxon>Dorylaimia</taxon>
        <taxon>Trichinellida</taxon>
        <taxon>Trichuridae</taxon>
        <taxon>Trichuris</taxon>
    </lineage>
</organism>
<sequence>MENEMTYLEGLVTQPPYCQSQVFLDSVSHLLPLNSYSYVNAKLPGFPGWPRGPLKPSGPRTPCGPGGPGGP</sequence>
<gene>
    <name evidence="2" type="ORF">M514_18224</name>
</gene>
<dbReference type="EMBL" id="KL367494">
    <property type="protein sequence ID" value="KFD69608.1"/>
    <property type="molecule type" value="Genomic_DNA"/>
</dbReference>
<accession>A0A085NJG2</accession>
<evidence type="ECO:0000313" key="2">
    <source>
        <dbReference type="EMBL" id="KFD69608.1"/>
    </source>
</evidence>
<proteinExistence type="predicted"/>
<protein>
    <submittedName>
        <fullName evidence="2">Uncharacterized protein</fullName>
    </submittedName>
</protein>
<feature type="region of interest" description="Disordered" evidence="1">
    <location>
        <begin position="49"/>
        <end position="71"/>
    </location>
</feature>
<reference evidence="2" key="1">
    <citation type="journal article" date="2014" name="Nat. Genet.">
        <title>Genome and transcriptome of the porcine whipworm Trichuris suis.</title>
        <authorList>
            <person name="Jex A.R."/>
            <person name="Nejsum P."/>
            <person name="Schwarz E.M."/>
            <person name="Hu L."/>
            <person name="Young N.D."/>
            <person name="Hall R.S."/>
            <person name="Korhonen P.K."/>
            <person name="Liao S."/>
            <person name="Thamsborg S."/>
            <person name="Xia J."/>
            <person name="Xu P."/>
            <person name="Wang S."/>
            <person name="Scheerlinck J.P."/>
            <person name="Hofmann A."/>
            <person name="Sternberg P.W."/>
            <person name="Wang J."/>
            <person name="Gasser R.B."/>
        </authorList>
    </citation>
    <scope>NUCLEOTIDE SEQUENCE [LARGE SCALE GENOMIC DNA]</scope>
    <source>
        <strain evidence="2">DCEP-RM93F</strain>
    </source>
</reference>